<evidence type="ECO:0000256" key="2">
    <source>
        <dbReference type="SAM" id="Phobius"/>
    </source>
</evidence>
<evidence type="ECO:0000256" key="1">
    <source>
        <dbReference type="SAM" id="MobiDB-lite"/>
    </source>
</evidence>
<sequence>MSKKIKSILSILFVAIMTASCFCIPVNAADDDLKIKISSDDKDSVTAKVGDTVKYAVYMSQTNEKVIGIQMSFFYDDAYLKMDADSVKCESFPNSVGNTALKNYYIFTWTDVQNPVTLNSNKSLVSAEFKVLKGGETDLSYFISDIYGDDMTYLKSYKITCKLWVNGEEVKQDAVPIVDEKKASENKLQGDFINYVDGMGEENTPNKDDHKSVIVEKRYITTQKSTSVVDVTKTVETSTNGSGSGSSTTIIIIVAIAVVLLAAGAIILVKKKDDKKKSDSLGNVNSDENNEN</sequence>
<evidence type="ECO:0000313" key="4">
    <source>
        <dbReference type="EMBL" id="PKD26594.1"/>
    </source>
</evidence>
<feature type="chain" id="PRO_5014767783" evidence="3">
    <location>
        <begin position="29"/>
        <end position="292"/>
    </location>
</feature>
<protein>
    <submittedName>
        <fullName evidence="4">Uncharacterized protein</fullName>
    </submittedName>
</protein>
<keyword evidence="2" id="KW-1133">Transmembrane helix</keyword>
<keyword evidence="2" id="KW-0472">Membrane</keyword>
<feature type="transmembrane region" description="Helical" evidence="2">
    <location>
        <begin position="250"/>
        <end position="269"/>
    </location>
</feature>
<dbReference type="SUPFAM" id="SSF49384">
    <property type="entry name" value="Carbohydrate-binding domain"/>
    <property type="match status" value="1"/>
</dbReference>
<dbReference type="InterPro" id="IPR008965">
    <property type="entry name" value="CBM2/CBM3_carb-bd_dom_sf"/>
</dbReference>
<keyword evidence="3" id="KW-0732">Signal</keyword>
<dbReference type="RefSeq" id="WP_169923335.1">
    <property type="nucleotide sequence ID" value="NZ_CABMMZ010000074.1"/>
</dbReference>
<dbReference type="PROSITE" id="PS51257">
    <property type="entry name" value="PROKAR_LIPOPROTEIN"/>
    <property type="match status" value="1"/>
</dbReference>
<feature type="compositionally biased region" description="Polar residues" evidence="1">
    <location>
        <begin position="281"/>
        <end position="292"/>
    </location>
</feature>
<name>A0A2N0UHY2_9FIRM</name>
<organism evidence="4 5">
    <name type="scientific">Ruminococcus bromii</name>
    <dbReference type="NCBI Taxonomy" id="40518"/>
    <lineage>
        <taxon>Bacteria</taxon>
        <taxon>Bacillati</taxon>
        <taxon>Bacillota</taxon>
        <taxon>Clostridia</taxon>
        <taxon>Eubacteriales</taxon>
        <taxon>Oscillospiraceae</taxon>
        <taxon>Ruminococcus</taxon>
    </lineage>
</organism>
<dbReference type="GO" id="GO:0030246">
    <property type="term" value="F:carbohydrate binding"/>
    <property type="evidence" value="ECO:0007669"/>
    <property type="project" value="InterPro"/>
</dbReference>
<comment type="caution">
    <text evidence="4">The sequence shown here is derived from an EMBL/GenBank/DDBJ whole genome shotgun (WGS) entry which is preliminary data.</text>
</comment>
<dbReference type="AlphaFoldDB" id="A0A2N0UHY2"/>
<accession>A0A2N0UHY2</accession>
<keyword evidence="5" id="KW-1185">Reference proteome</keyword>
<keyword evidence="2" id="KW-0812">Transmembrane</keyword>
<proteinExistence type="predicted"/>
<dbReference type="EMBL" id="NNSR01000074">
    <property type="protein sequence ID" value="PKD26594.1"/>
    <property type="molecule type" value="Genomic_DNA"/>
</dbReference>
<gene>
    <name evidence="4" type="ORF">RBATCC27255_01961</name>
</gene>
<evidence type="ECO:0000256" key="3">
    <source>
        <dbReference type="SAM" id="SignalP"/>
    </source>
</evidence>
<feature type="signal peptide" evidence="3">
    <location>
        <begin position="1"/>
        <end position="28"/>
    </location>
</feature>
<dbReference type="Proteomes" id="UP000233425">
    <property type="component" value="Unassembled WGS sequence"/>
</dbReference>
<reference evidence="4" key="1">
    <citation type="journal article" date="2018" name="Environ. Microbiol.">
        <title>Sporulation capability and amylosome conservation among diverse human colonic and rumen isolates of the keystone starch-degrader Ruminococcus bromii.</title>
        <authorList>
            <person name="Mukhopadhya I."/>
            <person name="Morais S."/>
            <person name="Laverde-Gomez J."/>
            <person name="Sheridan P.O."/>
            <person name="Walker A.W."/>
            <person name="Kelly W."/>
            <person name="Klieve A.V."/>
            <person name="Ouwerkerk D."/>
            <person name="Duncan S.H."/>
            <person name="Louis P."/>
            <person name="Koropatkin N."/>
            <person name="Cockburn D."/>
            <person name="Kibler R."/>
            <person name="Cooper P.J."/>
            <person name="Sandoval C."/>
            <person name="Crost E."/>
            <person name="Juge N."/>
            <person name="Bayer E.A."/>
            <person name="Flint H.J."/>
        </authorList>
    </citation>
    <scope>NUCLEOTIDE SEQUENCE [LARGE SCALE GENOMIC DNA]</scope>
    <source>
        <strain evidence="4">ATCC 27255</strain>
    </source>
</reference>
<dbReference type="Gene3D" id="2.60.40.680">
    <property type="match status" value="1"/>
</dbReference>
<evidence type="ECO:0000313" key="5">
    <source>
        <dbReference type="Proteomes" id="UP000233425"/>
    </source>
</evidence>
<feature type="region of interest" description="Disordered" evidence="1">
    <location>
        <begin position="273"/>
        <end position="292"/>
    </location>
</feature>